<proteinExistence type="predicted"/>
<reference evidence="1" key="2">
    <citation type="journal article" date="2014" name="ISME J.">
        <title>Microbial stratification in low pH oxic and suboxic macroscopic growths along an acid mine drainage.</title>
        <authorList>
            <person name="Mendez-Garcia C."/>
            <person name="Mesa V."/>
            <person name="Sprenger R.R."/>
            <person name="Richter M."/>
            <person name="Diez M.S."/>
            <person name="Solano J."/>
            <person name="Bargiela R."/>
            <person name="Golyshina O.V."/>
            <person name="Manteca A."/>
            <person name="Ramos J.L."/>
            <person name="Gallego J.R."/>
            <person name="Llorente I."/>
            <person name="Martins Dos Santos V.A."/>
            <person name="Jensen O.N."/>
            <person name="Pelaez A.I."/>
            <person name="Sanchez J."/>
            <person name="Ferrer M."/>
        </authorList>
    </citation>
    <scope>NUCLEOTIDE SEQUENCE</scope>
</reference>
<sequence length="56" mass="6087">KSADIAPGVDLSRFDAAIVVTDHTNVDYLGLTQRLPVIVDTRNVFKGITNTKIFGL</sequence>
<dbReference type="AlphaFoldDB" id="T0ZJN1"/>
<protein>
    <recommendedName>
        <fullName evidence="2">Nucleotide sugar dehydrogenase</fullName>
    </recommendedName>
</protein>
<name>T0ZJN1_9ZZZZ</name>
<comment type="caution">
    <text evidence="1">The sequence shown here is derived from an EMBL/GenBank/DDBJ whole genome shotgun (WGS) entry which is preliminary data.</text>
</comment>
<dbReference type="EMBL" id="AUZX01015458">
    <property type="protein sequence ID" value="EQD28954.1"/>
    <property type="molecule type" value="Genomic_DNA"/>
</dbReference>
<feature type="non-terminal residue" evidence="1">
    <location>
        <position position="1"/>
    </location>
</feature>
<evidence type="ECO:0000313" key="1">
    <source>
        <dbReference type="EMBL" id="EQD28954.1"/>
    </source>
</evidence>
<organism evidence="1">
    <name type="scientific">mine drainage metagenome</name>
    <dbReference type="NCBI Taxonomy" id="410659"/>
    <lineage>
        <taxon>unclassified sequences</taxon>
        <taxon>metagenomes</taxon>
        <taxon>ecological metagenomes</taxon>
    </lineage>
</organism>
<reference evidence="1" key="1">
    <citation type="submission" date="2013-08" db="EMBL/GenBank/DDBJ databases">
        <authorList>
            <person name="Mendez C."/>
            <person name="Richter M."/>
            <person name="Ferrer M."/>
            <person name="Sanchez J."/>
        </authorList>
    </citation>
    <scope>NUCLEOTIDE SEQUENCE</scope>
</reference>
<gene>
    <name evidence="1" type="ORF">B1A_20928</name>
</gene>
<accession>T0ZJN1</accession>
<evidence type="ECO:0008006" key="2">
    <source>
        <dbReference type="Google" id="ProtNLM"/>
    </source>
</evidence>